<dbReference type="SUPFAM" id="SSF51206">
    <property type="entry name" value="cAMP-binding domain-like"/>
    <property type="match status" value="1"/>
</dbReference>
<evidence type="ECO:0000259" key="1">
    <source>
        <dbReference type="Pfam" id="PF00027"/>
    </source>
</evidence>
<dbReference type="AlphaFoldDB" id="A0A2W1N4U5"/>
<dbReference type="CDD" id="cd00038">
    <property type="entry name" value="CAP_ED"/>
    <property type="match status" value="1"/>
</dbReference>
<dbReference type="InterPro" id="IPR000595">
    <property type="entry name" value="cNMP-bd_dom"/>
</dbReference>
<reference evidence="2 3" key="1">
    <citation type="submission" date="2018-06" db="EMBL/GenBank/DDBJ databases">
        <title>The draft genome sequence of Crocinitomix sp. SM1701.</title>
        <authorList>
            <person name="Zhang X."/>
        </authorList>
    </citation>
    <scope>NUCLEOTIDE SEQUENCE [LARGE SCALE GENOMIC DNA]</scope>
    <source>
        <strain evidence="2 3">SM1701</strain>
    </source>
</reference>
<sequence length="192" mass="22251">MLFDLVKENIRLLVNISDVDFDKFTQYIEAIKVKKRTKLLTQGEKPTHMYFVNVGLLYNYHITQGGEQNVVQIAKENYWSGDISGHNSNLVSNFNIEALEDSDLLQITFEDVKLACENIPILERYFRLLIQNAYYHLLNRIALTDTQSAEAQYFKIMENNPDLILRTPQKIIASYIGIKPQSLSRIKKKAFS</sequence>
<accession>A0A2W1N4U5</accession>
<name>A0A2W1N4U5_9FLAO</name>
<dbReference type="Gene3D" id="2.60.120.10">
    <property type="entry name" value="Jelly Rolls"/>
    <property type="match status" value="1"/>
</dbReference>
<dbReference type="InterPro" id="IPR014710">
    <property type="entry name" value="RmlC-like_jellyroll"/>
</dbReference>
<evidence type="ECO:0000313" key="3">
    <source>
        <dbReference type="Proteomes" id="UP000249248"/>
    </source>
</evidence>
<keyword evidence="3" id="KW-1185">Reference proteome</keyword>
<gene>
    <name evidence="2" type="ORF">DNU06_01855</name>
</gene>
<dbReference type="Pfam" id="PF00027">
    <property type="entry name" value="cNMP_binding"/>
    <property type="match status" value="1"/>
</dbReference>
<dbReference type="Proteomes" id="UP000249248">
    <property type="component" value="Unassembled WGS sequence"/>
</dbReference>
<protein>
    <recommendedName>
        <fullName evidence="1">Cyclic nucleotide-binding domain-containing protein</fullName>
    </recommendedName>
</protein>
<feature type="domain" description="Cyclic nucleotide-binding" evidence="1">
    <location>
        <begin position="32"/>
        <end position="113"/>
    </location>
</feature>
<organism evidence="2 3">
    <name type="scientific">Putridiphycobacter roseus</name>
    <dbReference type="NCBI Taxonomy" id="2219161"/>
    <lineage>
        <taxon>Bacteria</taxon>
        <taxon>Pseudomonadati</taxon>
        <taxon>Bacteroidota</taxon>
        <taxon>Flavobacteriia</taxon>
        <taxon>Flavobacteriales</taxon>
        <taxon>Crocinitomicaceae</taxon>
        <taxon>Putridiphycobacter</taxon>
    </lineage>
</organism>
<evidence type="ECO:0000313" key="2">
    <source>
        <dbReference type="EMBL" id="PZE18600.1"/>
    </source>
</evidence>
<proteinExistence type="predicted"/>
<dbReference type="EMBL" id="QKSB01000001">
    <property type="protein sequence ID" value="PZE18600.1"/>
    <property type="molecule type" value="Genomic_DNA"/>
</dbReference>
<comment type="caution">
    <text evidence="2">The sequence shown here is derived from an EMBL/GenBank/DDBJ whole genome shotgun (WGS) entry which is preliminary data.</text>
</comment>
<dbReference type="InterPro" id="IPR018490">
    <property type="entry name" value="cNMP-bd_dom_sf"/>
</dbReference>